<comment type="similarity">
    <text evidence="1">Belongs to the membrane fusion protein (MFP) (TC 8.A.1) family.</text>
</comment>
<evidence type="ECO:0000256" key="2">
    <source>
        <dbReference type="SAM" id="Coils"/>
    </source>
</evidence>
<name>A0A1M7SSI7_9BACT</name>
<organism evidence="4 5">
    <name type="scientific">Desulfovibrio litoralis DSM 11393</name>
    <dbReference type="NCBI Taxonomy" id="1121455"/>
    <lineage>
        <taxon>Bacteria</taxon>
        <taxon>Pseudomonadati</taxon>
        <taxon>Thermodesulfobacteriota</taxon>
        <taxon>Desulfovibrionia</taxon>
        <taxon>Desulfovibrionales</taxon>
        <taxon>Desulfovibrionaceae</taxon>
        <taxon>Desulfovibrio</taxon>
    </lineage>
</organism>
<evidence type="ECO:0000313" key="4">
    <source>
        <dbReference type="EMBL" id="SHN61439.1"/>
    </source>
</evidence>
<dbReference type="Gene3D" id="2.40.50.100">
    <property type="match status" value="1"/>
</dbReference>
<feature type="coiled-coil region" evidence="2">
    <location>
        <begin position="124"/>
        <end position="151"/>
    </location>
</feature>
<evidence type="ECO:0000259" key="3">
    <source>
        <dbReference type="Pfam" id="PF25917"/>
    </source>
</evidence>
<reference evidence="4 5" key="1">
    <citation type="submission" date="2016-12" db="EMBL/GenBank/DDBJ databases">
        <authorList>
            <person name="Song W.-J."/>
            <person name="Kurnit D.M."/>
        </authorList>
    </citation>
    <scope>NUCLEOTIDE SEQUENCE [LARGE SCALE GENOMIC DNA]</scope>
    <source>
        <strain evidence="4 5">DSM 11393</strain>
    </source>
</reference>
<sequence>MNIRLYTCLRIFFFLVISTSIVHLLGNNSNATEQNNPDKPMPTFRVQVKSLNHTVISSLMAGQLLEVNVLDGESFEKGQQLASLDCSLPKAQLKRATATLNKHAALYETTQKLQRLKSRSPLEMEIARAEKNQAEAELEMAKQMIKRCNVNAPFSGRVAERMVQPNQFVNEGQPMFTLVDPNSLELEFIAPSIWLPWFKPGYKFIVHIDETNKDYQAELVRLGGTVDAVSQSIKAYARFTEAHSELLPGMSGGAIINSLDGN</sequence>
<dbReference type="SUPFAM" id="SSF111369">
    <property type="entry name" value="HlyD-like secretion proteins"/>
    <property type="match status" value="1"/>
</dbReference>
<evidence type="ECO:0000256" key="1">
    <source>
        <dbReference type="ARBA" id="ARBA00009477"/>
    </source>
</evidence>
<dbReference type="OrthoDB" id="176710at2"/>
<dbReference type="Gene3D" id="1.10.287.470">
    <property type="entry name" value="Helix hairpin bin"/>
    <property type="match status" value="1"/>
</dbReference>
<dbReference type="Gene3D" id="2.40.30.170">
    <property type="match status" value="1"/>
</dbReference>
<dbReference type="NCBIfam" id="TIGR01730">
    <property type="entry name" value="RND_mfp"/>
    <property type="match status" value="1"/>
</dbReference>
<dbReference type="GO" id="GO:1990281">
    <property type="term" value="C:efflux pump complex"/>
    <property type="evidence" value="ECO:0007669"/>
    <property type="project" value="TreeGrafter"/>
</dbReference>
<protein>
    <submittedName>
        <fullName evidence="4">RND family efflux transporter, MFP subunit</fullName>
    </submittedName>
</protein>
<dbReference type="EMBL" id="FRDI01000004">
    <property type="protein sequence ID" value="SHN61439.1"/>
    <property type="molecule type" value="Genomic_DNA"/>
</dbReference>
<accession>A0A1M7SSI7</accession>
<dbReference type="AlphaFoldDB" id="A0A1M7SSI7"/>
<dbReference type="GO" id="GO:0015562">
    <property type="term" value="F:efflux transmembrane transporter activity"/>
    <property type="evidence" value="ECO:0007669"/>
    <property type="project" value="TreeGrafter"/>
</dbReference>
<gene>
    <name evidence="4" type="ORF">SAMN02745728_01223</name>
</gene>
<proteinExistence type="inferred from homology"/>
<keyword evidence="2" id="KW-0175">Coiled coil</keyword>
<dbReference type="PANTHER" id="PTHR30469">
    <property type="entry name" value="MULTIDRUG RESISTANCE PROTEIN MDTA"/>
    <property type="match status" value="1"/>
</dbReference>
<dbReference type="Pfam" id="PF25917">
    <property type="entry name" value="BSH_RND"/>
    <property type="match status" value="1"/>
</dbReference>
<dbReference type="Proteomes" id="UP000186469">
    <property type="component" value="Unassembled WGS sequence"/>
</dbReference>
<dbReference type="STRING" id="1121455.SAMN02745728_01223"/>
<keyword evidence="5" id="KW-1185">Reference proteome</keyword>
<dbReference type="InterPro" id="IPR058625">
    <property type="entry name" value="MdtA-like_BSH"/>
</dbReference>
<dbReference type="InterPro" id="IPR006143">
    <property type="entry name" value="RND_pump_MFP"/>
</dbReference>
<evidence type="ECO:0000313" key="5">
    <source>
        <dbReference type="Proteomes" id="UP000186469"/>
    </source>
</evidence>
<dbReference type="RefSeq" id="WP_072696902.1">
    <property type="nucleotide sequence ID" value="NZ_FRDI01000004.1"/>
</dbReference>
<feature type="domain" description="Multidrug resistance protein MdtA-like barrel-sandwich hybrid" evidence="3">
    <location>
        <begin position="56"/>
        <end position="179"/>
    </location>
</feature>